<dbReference type="Pfam" id="PF00751">
    <property type="entry name" value="DM"/>
    <property type="match status" value="1"/>
</dbReference>
<feature type="compositionally biased region" description="Basic and acidic residues" evidence="6">
    <location>
        <begin position="324"/>
        <end position="338"/>
    </location>
</feature>
<dbReference type="SMART" id="SM00301">
    <property type="entry name" value="DM"/>
    <property type="match status" value="1"/>
</dbReference>
<dbReference type="PANTHER" id="PTHR12322">
    <property type="entry name" value="DOUBLESEX AND MAB-3 RELATED TRANSCRIPTION FACTOR DMRT"/>
    <property type="match status" value="1"/>
</dbReference>
<evidence type="ECO:0000256" key="4">
    <source>
        <dbReference type="ARBA" id="ARBA00023242"/>
    </source>
</evidence>
<feature type="DNA-binding region" description="DM" evidence="5">
    <location>
        <begin position="40"/>
        <end position="87"/>
    </location>
</feature>
<accession>A0A1Q3FTM4</accession>
<reference evidence="8" key="1">
    <citation type="submission" date="2017-01" db="EMBL/GenBank/DDBJ databases">
        <title>A deep insight into the sialotranscriptome of adult male and female Cluex tarsalis mosquitoes.</title>
        <authorList>
            <person name="Ribeiro J.M."/>
            <person name="Moreira F."/>
            <person name="Bernard K.A."/>
            <person name="Calvo E."/>
        </authorList>
    </citation>
    <scope>NUCLEOTIDE SEQUENCE</scope>
    <source>
        <strain evidence="8">Kern County</strain>
        <tissue evidence="8">Salivary glands</tissue>
    </source>
</reference>
<feature type="compositionally biased region" description="Polar residues" evidence="6">
    <location>
        <begin position="1"/>
        <end position="13"/>
    </location>
</feature>
<dbReference type="AlphaFoldDB" id="A0A1Q3FTM4"/>
<evidence type="ECO:0000259" key="7">
    <source>
        <dbReference type="PROSITE" id="PS50809"/>
    </source>
</evidence>
<dbReference type="GO" id="GO:0007548">
    <property type="term" value="P:sex differentiation"/>
    <property type="evidence" value="ECO:0007669"/>
    <property type="project" value="TreeGrafter"/>
</dbReference>
<feature type="region of interest" description="Disordered" evidence="6">
    <location>
        <begin position="1"/>
        <end position="38"/>
    </location>
</feature>
<sequence length="538" mass="60045">MVSQDTWMETMSESGYEGRPDGASGASSSNSLNPRTPPNCARCRNHGLKIGLKGHKRYCKYRNCNCEKCCLTAERQRVMALQTALRRAQTQDEQRALNDGEVAPEPVHNIHIPKLSELKEMKHNLMHNSQPRSLIDCDSSTGSMNSTPGTSSMALALHRRSPSGPIHPGEAQHLGASHASVSPEPANLLPVPPNIRVHHGPDSRTDDELVKRSQYLLEKLNYPWEMMPLMYVILKGADGDVQTAHRRIDEARETLFRRTNREDIDDENISVTGRTNSTSLSRCSSTYRSRSHSPPHPDEEGVLNLDTKSAKNAASDDSSAFSDFKPKPPSEHQSRLEEAYQSSVEQQSSKAKSKKLSVTDDVEPAPPVPPHEENGYEKGLAQFKNTKARRITHKDDSAVESYAARDKHIPFLQRNYLQENLELLKNPPSIPPVANFQLPFPIPLPNTENIRLYPQFPYLYHTHSGSDPPHSLITSHFMNYPPHSLLFSDHYRKELPKYTSATSPSRAVSPPKAGAQPFPGSRVEPVLQPSQTSVTPIH</sequence>
<dbReference type="PANTHER" id="PTHR12322:SF100">
    <property type="entry name" value="PROTEIN DOUBLESEX"/>
    <property type="match status" value="1"/>
</dbReference>
<dbReference type="EMBL" id="GFDL01004128">
    <property type="protein sequence ID" value="JAV30917.1"/>
    <property type="molecule type" value="Transcribed_RNA"/>
</dbReference>
<dbReference type="Gene3D" id="1.10.8.10">
    <property type="entry name" value="DNA helicase RuvA subunit, C-terminal domain"/>
    <property type="match status" value="1"/>
</dbReference>
<dbReference type="GO" id="GO:0046872">
    <property type="term" value="F:metal ion binding"/>
    <property type="evidence" value="ECO:0007669"/>
    <property type="project" value="UniProtKB-KW"/>
</dbReference>
<dbReference type="GO" id="GO:0000978">
    <property type="term" value="F:RNA polymerase II cis-regulatory region sequence-specific DNA binding"/>
    <property type="evidence" value="ECO:0007669"/>
    <property type="project" value="TreeGrafter"/>
</dbReference>
<evidence type="ECO:0000256" key="6">
    <source>
        <dbReference type="SAM" id="MobiDB-lite"/>
    </source>
</evidence>
<comment type="subcellular location">
    <subcellularLocation>
        <location evidence="5">Nucleus</location>
    </subcellularLocation>
</comment>
<evidence type="ECO:0000256" key="1">
    <source>
        <dbReference type="ARBA" id="ARBA00022723"/>
    </source>
</evidence>
<keyword evidence="1 5" id="KW-0479">Metal-binding</keyword>
<dbReference type="GO" id="GO:0000981">
    <property type="term" value="F:DNA-binding transcription factor activity, RNA polymerase II-specific"/>
    <property type="evidence" value="ECO:0007669"/>
    <property type="project" value="TreeGrafter"/>
</dbReference>
<dbReference type="FunFam" id="4.10.1040.10:FF:000001">
    <property type="entry name" value="doublesex- and mab-3-related transcription factor 1"/>
    <property type="match status" value="1"/>
</dbReference>
<keyword evidence="3 5" id="KW-0238">DNA-binding</keyword>
<evidence type="ECO:0000256" key="5">
    <source>
        <dbReference type="PROSITE-ProRule" id="PRU00070"/>
    </source>
</evidence>
<proteinExistence type="predicted"/>
<dbReference type="InterPro" id="IPR014932">
    <property type="entry name" value="DSX_dimer"/>
</dbReference>
<keyword evidence="4 5" id="KW-0539">Nucleus</keyword>
<evidence type="ECO:0000256" key="3">
    <source>
        <dbReference type="ARBA" id="ARBA00023125"/>
    </source>
</evidence>
<feature type="compositionally biased region" description="Low complexity" evidence="6">
    <location>
        <begin position="306"/>
        <end position="323"/>
    </location>
</feature>
<dbReference type="InterPro" id="IPR036407">
    <property type="entry name" value="DM_DNA-bd_sf"/>
</dbReference>
<dbReference type="GO" id="GO:0005634">
    <property type="term" value="C:nucleus"/>
    <property type="evidence" value="ECO:0007669"/>
    <property type="project" value="UniProtKB-SubCell"/>
</dbReference>
<name>A0A1Q3FTM4_CULTA</name>
<dbReference type="SMART" id="SM01143">
    <property type="entry name" value="DSX_dimer"/>
    <property type="match status" value="1"/>
</dbReference>
<dbReference type="PROSITE" id="PS40000">
    <property type="entry name" value="DM_1"/>
    <property type="match status" value="1"/>
</dbReference>
<feature type="region of interest" description="Disordered" evidence="6">
    <location>
        <begin position="267"/>
        <end position="376"/>
    </location>
</feature>
<dbReference type="Pfam" id="PF08828">
    <property type="entry name" value="DSX_dimer"/>
    <property type="match status" value="1"/>
</dbReference>
<dbReference type="InterPro" id="IPR001275">
    <property type="entry name" value="DM_DNA-bd"/>
</dbReference>
<feature type="domain" description="DM" evidence="7">
    <location>
        <begin position="40"/>
        <end position="87"/>
    </location>
</feature>
<evidence type="ECO:0000256" key="2">
    <source>
        <dbReference type="ARBA" id="ARBA00022833"/>
    </source>
</evidence>
<organism evidence="8">
    <name type="scientific">Culex tarsalis</name>
    <name type="common">Encephalitis mosquito</name>
    <dbReference type="NCBI Taxonomy" id="7177"/>
    <lineage>
        <taxon>Eukaryota</taxon>
        <taxon>Metazoa</taxon>
        <taxon>Ecdysozoa</taxon>
        <taxon>Arthropoda</taxon>
        <taxon>Hexapoda</taxon>
        <taxon>Insecta</taxon>
        <taxon>Pterygota</taxon>
        <taxon>Neoptera</taxon>
        <taxon>Endopterygota</taxon>
        <taxon>Diptera</taxon>
        <taxon>Nematocera</taxon>
        <taxon>Culicoidea</taxon>
        <taxon>Culicidae</taxon>
        <taxon>Culicinae</taxon>
        <taxon>Culicini</taxon>
        <taxon>Culex</taxon>
        <taxon>Culex</taxon>
    </lineage>
</organism>
<feature type="compositionally biased region" description="Low complexity" evidence="6">
    <location>
        <begin position="341"/>
        <end position="350"/>
    </location>
</feature>
<dbReference type="InterPro" id="IPR026607">
    <property type="entry name" value="DMRT"/>
</dbReference>
<dbReference type="SUPFAM" id="SSF82927">
    <property type="entry name" value="Cysteine-rich DNA binding domain, (DM domain)"/>
    <property type="match status" value="1"/>
</dbReference>
<protein>
    <submittedName>
        <fullName evidence="8">Putative male-specific doublesex protein</fullName>
    </submittedName>
</protein>
<feature type="region of interest" description="Disordered" evidence="6">
    <location>
        <begin position="498"/>
        <end position="538"/>
    </location>
</feature>
<dbReference type="Gene3D" id="4.10.1040.10">
    <property type="entry name" value="DM DNA-binding domain"/>
    <property type="match status" value="1"/>
</dbReference>
<keyword evidence="2 5" id="KW-0862">Zinc</keyword>
<feature type="compositionally biased region" description="Polar residues" evidence="6">
    <location>
        <begin position="269"/>
        <end position="288"/>
    </location>
</feature>
<evidence type="ECO:0000313" key="8">
    <source>
        <dbReference type="EMBL" id="JAV30917.1"/>
    </source>
</evidence>
<dbReference type="PROSITE" id="PS50809">
    <property type="entry name" value="DM_2"/>
    <property type="match status" value="1"/>
</dbReference>
<feature type="compositionally biased region" description="Low complexity" evidence="6">
    <location>
        <begin position="22"/>
        <end position="33"/>
    </location>
</feature>
<feature type="compositionally biased region" description="Polar residues" evidence="6">
    <location>
        <begin position="528"/>
        <end position="538"/>
    </location>
</feature>